<evidence type="ECO:0000256" key="2">
    <source>
        <dbReference type="SAM" id="SignalP"/>
    </source>
</evidence>
<accession>A0ABP5U3R5</accession>
<keyword evidence="2" id="KW-0732">Signal</keyword>
<gene>
    <name evidence="3" type="ORF">GCM10009855_01560</name>
</gene>
<comment type="caution">
    <text evidence="3">The sequence shown here is derived from an EMBL/GenBank/DDBJ whole genome shotgun (WGS) entry which is preliminary data.</text>
</comment>
<dbReference type="InterPro" id="IPR013783">
    <property type="entry name" value="Ig-like_fold"/>
</dbReference>
<feature type="transmembrane region" description="Helical" evidence="1">
    <location>
        <begin position="314"/>
        <end position="335"/>
    </location>
</feature>
<keyword evidence="1" id="KW-1133">Transmembrane helix</keyword>
<evidence type="ECO:0000313" key="4">
    <source>
        <dbReference type="Proteomes" id="UP001501170"/>
    </source>
</evidence>
<keyword evidence="1" id="KW-0472">Membrane</keyword>
<evidence type="ECO:0000313" key="3">
    <source>
        <dbReference type="EMBL" id="GAA2365989.1"/>
    </source>
</evidence>
<dbReference type="Gene3D" id="2.60.40.10">
    <property type="entry name" value="Immunoglobulins"/>
    <property type="match status" value="1"/>
</dbReference>
<protein>
    <submittedName>
        <fullName evidence="3">Uncharacterized protein</fullName>
    </submittedName>
</protein>
<dbReference type="EMBL" id="BAAARB010000001">
    <property type="protein sequence ID" value="GAA2365989.1"/>
    <property type="molecule type" value="Genomic_DNA"/>
</dbReference>
<keyword evidence="1" id="KW-0812">Transmembrane</keyword>
<sequence>MRPTSSLRALLATLTAALLTGVVLLTGPAVAGAAPGSSTAPADRGTPDGSIGIRLLDVPAKSKDDPRAQLYIIDNLNPGTTITRHVQVTNGTDTAMKIAVYPGPAGIVDGSFVPGEPGTKNLLTSWTSVDKPNLNLAPGQKARVAVTIAVPKDAPEMEQYGVIWASTVPNQNKETGIGLASRVGVRMYLSTGPGNGPPSDFAIEKLEGRRGADNGAEVTAHVTNTGGRAVDVTGTLKLSEGPGGLSAKAVSSKGMTIAPGESADVVFAVPNSAQLPDGPWKAEVQLESGVHTHDSTASITFDQSDQTEGSSNTALIVTIVVIAAAALAGIAAWLLRRRRGSSSGPGESV</sequence>
<proteinExistence type="predicted"/>
<dbReference type="Proteomes" id="UP001501170">
    <property type="component" value="Unassembled WGS sequence"/>
</dbReference>
<feature type="chain" id="PRO_5045195183" evidence="2">
    <location>
        <begin position="32"/>
        <end position="349"/>
    </location>
</feature>
<feature type="signal peptide" evidence="2">
    <location>
        <begin position="1"/>
        <end position="31"/>
    </location>
</feature>
<keyword evidence="4" id="KW-1185">Reference proteome</keyword>
<organism evidence="3 4">
    <name type="scientific">Gordonia cholesterolivorans</name>
    <dbReference type="NCBI Taxonomy" id="559625"/>
    <lineage>
        <taxon>Bacteria</taxon>
        <taxon>Bacillati</taxon>
        <taxon>Actinomycetota</taxon>
        <taxon>Actinomycetes</taxon>
        <taxon>Mycobacteriales</taxon>
        <taxon>Gordoniaceae</taxon>
        <taxon>Gordonia</taxon>
    </lineage>
</organism>
<name>A0ABP5U3R5_9ACTN</name>
<dbReference type="RefSeq" id="WP_006894633.1">
    <property type="nucleotide sequence ID" value="NZ_BAAARB010000001.1"/>
</dbReference>
<reference evidence="4" key="1">
    <citation type="journal article" date="2019" name="Int. J. Syst. Evol. Microbiol.">
        <title>The Global Catalogue of Microorganisms (GCM) 10K type strain sequencing project: providing services to taxonomists for standard genome sequencing and annotation.</title>
        <authorList>
            <consortium name="The Broad Institute Genomics Platform"/>
            <consortium name="The Broad Institute Genome Sequencing Center for Infectious Disease"/>
            <person name="Wu L."/>
            <person name="Ma J."/>
        </authorList>
    </citation>
    <scope>NUCLEOTIDE SEQUENCE [LARGE SCALE GENOMIC DNA]</scope>
    <source>
        <strain evidence="4">JCM 16227</strain>
    </source>
</reference>
<evidence type="ECO:0000256" key="1">
    <source>
        <dbReference type="SAM" id="Phobius"/>
    </source>
</evidence>